<evidence type="ECO:0000313" key="2">
    <source>
        <dbReference type="EMBL" id="MFI9102378.1"/>
    </source>
</evidence>
<keyword evidence="1" id="KW-1133">Transmembrane helix</keyword>
<feature type="transmembrane region" description="Helical" evidence="1">
    <location>
        <begin position="68"/>
        <end position="85"/>
    </location>
</feature>
<reference evidence="2 3" key="1">
    <citation type="submission" date="2024-10" db="EMBL/GenBank/DDBJ databases">
        <title>The Natural Products Discovery Center: Release of the First 8490 Sequenced Strains for Exploring Actinobacteria Biosynthetic Diversity.</title>
        <authorList>
            <person name="Kalkreuter E."/>
            <person name="Kautsar S.A."/>
            <person name="Yang D."/>
            <person name="Bader C.D."/>
            <person name="Teijaro C.N."/>
            <person name="Fluegel L."/>
            <person name="Davis C.M."/>
            <person name="Simpson J.R."/>
            <person name="Lauterbach L."/>
            <person name="Steele A.D."/>
            <person name="Gui C."/>
            <person name="Meng S."/>
            <person name="Li G."/>
            <person name="Viehrig K."/>
            <person name="Ye F."/>
            <person name="Su P."/>
            <person name="Kiefer A.F."/>
            <person name="Nichols A."/>
            <person name="Cepeda A.J."/>
            <person name="Yan W."/>
            <person name="Fan B."/>
            <person name="Jiang Y."/>
            <person name="Adhikari A."/>
            <person name="Zheng C.-J."/>
            <person name="Schuster L."/>
            <person name="Cowan T.M."/>
            <person name="Smanski M.J."/>
            <person name="Chevrette M.G."/>
            <person name="De Carvalho L.P.S."/>
            <person name="Shen B."/>
        </authorList>
    </citation>
    <scope>NUCLEOTIDE SEQUENCE [LARGE SCALE GENOMIC DNA]</scope>
    <source>
        <strain evidence="2 3">NPDC053399</strain>
    </source>
</reference>
<name>A0ABW8C8F1_9ACTN</name>
<proteinExistence type="predicted"/>
<evidence type="ECO:0008006" key="4">
    <source>
        <dbReference type="Google" id="ProtNLM"/>
    </source>
</evidence>
<organism evidence="2 3">
    <name type="scientific">Streptomyces fildesensis</name>
    <dbReference type="NCBI Taxonomy" id="375757"/>
    <lineage>
        <taxon>Bacteria</taxon>
        <taxon>Bacillati</taxon>
        <taxon>Actinomycetota</taxon>
        <taxon>Actinomycetes</taxon>
        <taxon>Kitasatosporales</taxon>
        <taxon>Streptomycetaceae</taxon>
        <taxon>Streptomyces</taxon>
    </lineage>
</organism>
<dbReference type="Proteomes" id="UP001614394">
    <property type="component" value="Unassembled WGS sequence"/>
</dbReference>
<sequence>MYGTILASALLIVMDTRLDPHPVDDALWIVMTALAAAAMHAHVHSVGTPGRPPRRVLYDLVTGLAGEWPLLASVLPTAALLLLAAGTPLTAYTAVYAALVVNTAMLLGWGVLTGRRGGRSWPAAFLAGTGEVAIGAGIIAVTAAVK</sequence>
<feature type="transmembrane region" description="Helical" evidence="1">
    <location>
        <begin position="91"/>
        <end position="112"/>
    </location>
</feature>
<evidence type="ECO:0000313" key="3">
    <source>
        <dbReference type="Proteomes" id="UP001614394"/>
    </source>
</evidence>
<evidence type="ECO:0000256" key="1">
    <source>
        <dbReference type="SAM" id="Phobius"/>
    </source>
</evidence>
<feature type="transmembrane region" description="Helical" evidence="1">
    <location>
        <begin position="28"/>
        <end position="47"/>
    </location>
</feature>
<keyword evidence="1" id="KW-0812">Transmembrane</keyword>
<dbReference type="RefSeq" id="WP_399650013.1">
    <property type="nucleotide sequence ID" value="NZ_JBITYG010000005.1"/>
</dbReference>
<dbReference type="EMBL" id="JBITYG010000005">
    <property type="protein sequence ID" value="MFI9102378.1"/>
    <property type="molecule type" value="Genomic_DNA"/>
</dbReference>
<gene>
    <name evidence="2" type="ORF">ACIGXA_17820</name>
</gene>
<keyword evidence="1" id="KW-0472">Membrane</keyword>
<comment type="caution">
    <text evidence="2">The sequence shown here is derived from an EMBL/GenBank/DDBJ whole genome shotgun (WGS) entry which is preliminary data.</text>
</comment>
<accession>A0ABW8C8F1</accession>
<feature type="transmembrane region" description="Helical" evidence="1">
    <location>
        <begin position="124"/>
        <end position="145"/>
    </location>
</feature>
<keyword evidence="3" id="KW-1185">Reference proteome</keyword>
<protein>
    <recommendedName>
        <fullName evidence="4">Integral membrane protein</fullName>
    </recommendedName>
</protein>